<keyword evidence="1" id="KW-0732">Signal</keyword>
<evidence type="ECO:0000256" key="1">
    <source>
        <dbReference type="SAM" id="SignalP"/>
    </source>
</evidence>
<accession>A0A6A6ALI4</accession>
<evidence type="ECO:0000313" key="3">
    <source>
        <dbReference type="Proteomes" id="UP000799771"/>
    </source>
</evidence>
<dbReference type="RefSeq" id="XP_033526181.1">
    <property type="nucleotide sequence ID" value="XM_033671369.1"/>
</dbReference>
<dbReference type="EMBL" id="ML977502">
    <property type="protein sequence ID" value="KAF2131794.1"/>
    <property type="molecule type" value="Genomic_DNA"/>
</dbReference>
<name>A0A6A6ALI4_9PLEO</name>
<feature type="chain" id="PRO_5025464977" evidence="1">
    <location>
        <begin position="20"/>
        <end position="145"/>
    </location>
</feature>
<dbReference type="GeneID" id="54411801"/>
<keyword evidence="3" id="KW-1185">Reference proteome</keyword>
<dbReference type="AlphaFoldDB" id="A0A6A6ALI4"/>
<feature type="signal peptide" evidence="1">
    <location>
        <begin position="1"/>
        <end position="19"/>
    </location>
</feature>
<protein>
    <submittedName>
        <fullName evidence="2">Uncharacterized protein</fullName>
    </submittedName>
</protein>
<evidence type="ECO:0000313" key="2">
    <source>
        <dbReference type="EMBL" id="KAF2131794.1"/>
    </source>
</evidence>
<organism evidence="2 3">
    <name type="scientific">Dothidotthia symphoricarpi CBS 119687</name>
    <dbReference type="NCBI Taxonomy" id="1392245"/>
    <lineage>
        <taxon>Eukaryota</taxon>
        <taxon>Fungi</taxon>
        <taxon>Dikarya</taxon>
        <taxon>Ascomycota</taxon>
        <taxon>Pezizomycotina</taxon>
        <taxon>Dothideomycetes</taxon>
        <taxon>Pleosporomycetidae</taxon>
        <taxon>Pleosporales</taxon>
        <taxon>Dothidotthiaceae</taxon>
        <taxon>Dothidotthia</taxon>
    </lineage>
</organism>
<sequence length="145" mass="15390">MYTTILILPLALAVGTVFSAAIPQAAVPPVCGTIKVSGFAPGDDIQHAGCIFFGEPCRRSVSSGVDEIPREVGTTVQHALKLYGGSVCYDIPGNTQSYNLTDSSCNCEFFRFENCNGRILDLSEVHGIASPVPLEGAKSYLCQKS</sequence>
<gene>
    <name evidence="2" type="ORF">P153DRAFT_395100</name>
</gene>
<dbReference type="Proteomes" id="UP000799771">
    <property type="component" value="Unassembled WGS sequence"/>
</dbReference>
<proteinExistence type="predicted"/>
<reference evidence="2" key="1">
    <citation type="journal article" date="2020" name="Stud. Mycol.">
        <title>101 Dothideomycetes genomes: a test case for predicting lifestyles and emergence of pathogens.</title>
        <authorList>
            <person name="Haridas S."/>
            <person name="Albert R."/>
            <person name="Binder M."/>
            <person name="Bloem J."/>
            <person name="Labutti K."/>
            <person name="Salamov A."/>
            <person name="Andreopoulos B."/>
            <person name="Baker S."/>
            <person name="Barry K."/>
            <person name="Bills G."/>
            <person name="Bluhm B."/>
            <person name="Cannon C."/>
            <person name="Castanera R."/>
            <person name="Culley D."/>
            <person name="Daum C."/>
            <person name="Ezra D."/>
            <person name="Gonzalez J."/>
            <person name="Henrissat B."/>
            <person name="Kuo A."/>
            <person name="Liang C."/>
            <person name="Lipzen A."/>
            <person name="Lutzoni F."/>
            <person name="Magnuson J."/>
            <person name="Mondo S."/>
            <person name="Nolan M."/>
            <person name="Ohm R."/>
            <person name="Pangilinan J."/>
            <person name="Park H.-J."/>
            <person name="Ramirez L."/>
            <person name="Alfaro M."/>
            <person name="Sun H."/>
            <person name="Tritt A."/>
            <person name="Yoshinaga Y."/>
            <person name="Zwiers L.-H."/>
            <person name="Turgeon B."/>
            <person name="Goodwin S."/>
            <person name="Spatafora J."/>
            <person name="Crous P."/>
            <person name="Grigoriev I."/>
        </authorList>
    </citation>
    <scope>NUCLEOTIDE SEQUENCE</scope>
    <source>
        <strain evidence="2">CBS 119687</strain>
    </source>
</reference>